<evidence type="ECO:0000256" key="3">
    <source>
        <dbReference type="ARBA" id="ARBA00023242"/>
    </source>
</evidence>
<evidence type="ECO:0000256" key="2">
    <source>
        <dbReference type="ARBA" id="ARBA00007335"/>
    </source>
</evidence>
<feature type="compositionally biased region" description="Polar residues" evidence="4">
    <location>
        <begin position="1605"/>
        <end position="1650"/>
    </location>
</feature>
<dbReference type="EMBL" id="BTGC01000003">
    <property type="protein sequence ID" value="GMM50752.1"/>
    <property type="molecule type" value="Genomic_DNA"/>
</dbReference>
<accession>A0AAV5RIA9</accession>
<name>A0AAV5RIA9_STABA</name>
<feature type="region of interest" description="Disordered" evidence="4">
    <location>
        <begin position="1603"/>
        <end position="1664"/>
    </location>
</feature>
<comment type="similarity">
    <text evidence="2">Belongs to the HIR3 family.</text>
</comment>
<sequence length="1719" mass="195561">MPFSAINTYEEEALVRNERHTLEIQLEKAMSVYKTALLTQSSGKYDEAYNLYTKLFSYDVLRPQTVAKKVNELDDHVENNSHTKLSAKSLQLGPAIRLRAMALKNYALLFLTKGRVTNELLKLALTYLQEALDLVGTDDKERLILPSIVQIAFALKYNRSARVALEIMAQNDHGGALKPLDLWYNDRDRALQLLGPETINELTALDYMKSLGSSNSNTEEVPVFLSKYLHLRELEIPPEKSEDDKTLTVSMGSKSWKGLVDSINSALGTICKRGKRKYGNDLYLYASRDVWNVSFINFIFEQPVLVSEPKTAQSDDNKEAEIEQQTDVELAKESKEESETPSEQASKLDVIVQNSGDITPVSTREQTPFDDKFSSPAKRRRTGRSKRSALALPVDFGVVDASFVSQFNSYLSLSLGISSTETTADEDLDDNPYKLVCPAFLFLDSTQEIPSSLLGALELKDLLSQWDNRESSQFLSEATSIIPEKGGIMATLRSSSNQHLRNQNDSSDDIDFDYFTDGASVNADAKDVEAFVQKFNGQHIQVVRFNIARKLLCKLCTTNAAVAPYLGRLVFNFIDGIESMLFERHNFLTDAECTAVFALYADSWITDPTPDVSLKIRRWETISLRTCSVDHAWISVFADQELEAATPENSIERFRNFLDINAKDGLFSNNLMFTHLVEIPIPSRDNAQLQISKFKAAASFEKVLTAPADIGENQNNIHLLEAMLMPHTHARPSQISEMEFEAIQQFLEYVQPQFKLGLWYILLERYEDNSSISDSLHGLNQTFLESLVAFEKGEPLLTALSIAHDVAKRLTPLFERNPRILFDYMTDSEAKDMMKNVIKVLQILQLFLLYDDAVNSNLIQKPATPTWPKVLAKFRELITMWWCIFFQYWQRLTPSDNIEATNDFLSIIHERLGNIGYCGVANMCLLKLHINVIARLDWLGSALDFCQCLNCMFGISWSLYGDVAKHHTVPTSIKLEDSTHLLPMVMKLILNHKYLNQTIMRNDTRSVMDEFSKALANYKNSRITSIMSESRSSDETGQVAEITDSEYVTSQFYKYYLDGDFSSNMLRQAWHGHNNGIVELISHSLNLNRVDEHGLSLIQGAVIVHQYKLRRKQVYNAFSIRIETLDQAIALFIDDIVGHPDRIEAWAGIATANALYCEDAVQFGSELNLSKEPYEYCKYALIAASRAVSLMLNNKKNGNKYEVFQQELYDSLCPQVWSILGKFLLMSTLPPFCKLPFERSTPARPFLVDVENSDVCRVALKPPGKVQDSLAWHVAVKCLARRHDDQSDWVNLYQRTVAARKLQLPPKLVLKYMLDTLEICPSQDMFEMDVELVGLVWRYLRNDNLPPKELIAYLRPVDGDLGEPYKEKLKDDNIQKSELLDIVAKYFETLAEKDKWLHKAKYYLAKLWELDRKDTKMAQEQLMYLFTLKSPTKPLVIWQRNSDLPGQYSVSMNVYVKYMGDLMVENMDSDGMLLLVKRFRKSSVEFWDHTKCFEKIYSQCCLLFRRCIGLHASANAKLSDPIMSELASKGGDKFDQRVKLLCDENRVENQENELNDENAWVQALFYVSEIRRANIGPATSALADELLILTFYGILQRFVPEKEPTATQEPNKNNPSKVETTPQQVVQKGNNSQVSTQNQTEKPNDSQTPAPSAEKPVQSITTKGRKKIIRKDVVNAALQFLRPFNNKLSKLDVLKLPTDFAAYVFKAEELKPATPEMTP</sequence>
<dbReference type="Proteomes" id="UP001362899">
    <property type="component" value="Unassembled WGS sequence"/>
</dbReference>
<keyword evidence="3" id="KW-0539">Nucleus</keyword>
<feature type="compositionally biased region" description="Basic and acidic residues" evidence="4">
    <location>
        <begin position="329"/>
        <end position="338"/>
    </location>
</feature>
<dbReference type="InterPro" id="IPR033053">
    <property type="entry name" value="Hir3/CABIN1"/>
</dbReference>
<reference evidence="5 6" key="1">
    <citation type="journal article" date="2023" name="Elife">
        <title>Identification of key yeast species and microbe-microbe interactions impacting larval growth of Drosophila in the wild.</title>
        <authorList>
            <person name="Mure A."/>
            <person name="Sugiura Y."/>
            <person name="Maeda R."/>
            <person name="Honda K."/>
            <person name="Sakurai N."/>
            <person name="Takahashi Y."/>
            <person name="Watada M."/>
            <person name="Katoh T."/>
            <person name="Gotoh A."/>
            <person name="Gotoh Y."/>
            <person name="Taniguchi I."/>
            <person name="Nakamura K."/>
            <person name="Hayashi T."/>
            <person name="Katayama T."/>
            <person name="Uemura T."/>
            <person name="Hattori Y."/>
        </authorList>
    </citation>
    <scope>NUCLEOTIDE SEQUENCE [LARGE SCALE GENOMIC DNA]</scope>
    <source>
        <strain evidence="5 6">SB-73</strain>
    </source>
</reference>
<dbReference type="GO" id="GO:0000417">
    <property type="term" value="C:HIR complex"/>
    <property type="evidence" value="ECO:0007669"/>
    <property type="project" value="TreeGrafter"/>
</dbReference>
<evidence type="ECO:0000313" key="5">
    <source>
        <dbReference type="EMBL" id="GMM50752.1"/>
    </source>
</evidence>
<comment type="caution">
    <text evidence="5">The sequence shown here is derived from an EMBL/GenBank/DDBJ whole genome shotgun (WGS) entry which is preliminary data.</text>
</comment>
<evidence type="ECO:0000256" key="1">
    <source>
        <dbReference type="ARBA" id="ARBA00004123"/>
    </source>
</evidence>
<dbReference type="GO" id="GO:0031491">
    <property type="term" value="F:nucleosome binding"/>
    <property type="evidence" value="ECO:0007669"/>
    <property type="project" value="TreeGrafter"/>
</dbReference>
<dbReference type="PANTHER" id="PTHR15502:SF7">
    <property type="entry name" value="CALCINEURIN-BINDING PROTEIN CABIN-1"/>
    <property type="match status" value="1"/>
</dbReference>
<feature type="region of interest" description="Disordered" evidence="4">
    <location>
        <begin position="309"/>
        <end position="384"/>
    </location>
</feature>
<feature type="compositionally biased region" description="Polar residues" evidence="4">
    <location>
        <begin position="352"/>
        <end position="366"/>
    </location>
</feature>
<dbReference type="PANTHER" id="PTHR15502">
    <property type="entry name" value="CALCINEURIN-BINDING PROTEIN CABIN 1-RELATED"/>
    <property type="match status" value="1"/>
</dbReference>
<evidence type="ECO:0000313" key="6">
    <source>
        <dbReference type="Proteomes" id="UP001362899"/>
    </source>
</evidence>
<dbReference type="GO" id="GO:0005634">
    <property type="term" value="C:nucleus"/>
    <property type="evidence" value="ECO:0007669"/>
    <property type="project" value="UniProtKB-SubCell"/>
</dbReference>
<gene>
    <name evidence="5" type="ORF">DASB73_017100</name>
</gene>
<evidence type="ECO:0000256" key="4">
    <source>
        <dbReference type="SAM" id="MobiDB-lite"/>
    </source>
</evidence>
<proteinExistence type="inferred from homology"/>
<protein>
    <submittedName>
        <fullName evidence="5">Hir3 protein</fullName>
    </submittedName>
</protein>
<keyword evidence="6" id="KW-1185">Reference proteome</keyword>
<comment type="subcellular location">
    <subcellularLocation>
        <location evidence="1">Nucleus</location>
    </subcellularLocation>
</comment>
<organism evidence="5 6">
    <name type="scientific">Starmerella bacillaris</name>
    <name type="common">Yeast</name>
    <name type="synonym">Candida zemplinina</name>
    <dbReference type="NCBI Taxonomy" id="1247836"/>
    <lineage>
        <taxon>Eukaryota</taxon>
        <taxon>Fungi</taxon>
        <taxon>Dikarya</taxon>
        <taxon>Ascomycota</taxon>
        <taxon>Saccharomycotina</taxon>
        <taxon>Dipodascomycetes</taxon>
        <taxon>Dipodascales</taxon>
        <taxon>Trichomonascaceae</taxon>
        <taxon>Starmerella</taxon>
    </lineage>
</organism>
<dbReference type="GO" id="GO:0006325">
    <property type="term" value="P:chromatin organization"/>
    <property type="evidence" value="ECO:0007669"/>
    <property type="project" value="InterPro"/>
</dbReference>